<feature type="region of interest" description="Disordered" evidence="1">
    <location>
        <begin position="225"/>
        <end position="249"/>
    </location>
</feature>
<dbReference type="Proteomes" id="UP000037035">
    <property type="component" value="Unassembled WGS sequence"/>
</dbReference>
<evidence type="ECO:0000256" key="2">
    <source>
        <dbReference type="SAM" id="Phobius"/>
    </source>
</evidence>
<accession>A0A0L6UJM2</accession>
<evidence type="ECO:0000256" key="1">
    <source>
        <dbReference type="SAM" id="MobiDB-lite"/>
    </source>
</evidence>
<gene>
    <name evidence="3" type="ORF">VP01_545g2</name>
</gene>
<evidence type="ECO:0000313" key="4">
    <source>
        <dbReference type="Proteomes" id="UP000037035"/>
    </source>
</evidence>
<feature type="transmembrane region" description="Helical" evidence="2">
    <location>
        <begin position="329"/>
        <end position="352"/>
    </location>
</feature>
<feature type="compositionally biased region" description="Low complexity" evidence="1">
    <location>
        <begin position="225"/>
        <end position="242"/>
    </location>
</feature>
<feature type="transmembrane region" description="Helical" evidence="2">
    <location>
        <begin position="637"/>
        <end position="659"/>
    </location>
</feature>
<protein>
    <submittedName>
        <fullName evidence="3">Uncharacterized protein</fullName>
    </submittedName>
</protein>
<dbReference type="VEuPathDB" id="FungiDB:VP01_545g2"/>
<comment type="caution">
    <text evidence="3">The sequence shown here is derived from an EMBL/GenBank/DDBJ whole genome shotgun (WGS) entry which is preliminary data.</text>
</comment>
<feature type="transmembrane region" description="Helical" evidence="2">
    <location>
        <begin position="913"/>
        <end position="932"/>
    </location>
</feature>
<dbReference type="EMBL" id="LAVV01010675">
    <property type="protein sequence ID" value="KNZ48713.1"/>
    <property type="molecule type" value="Genomic_DNA"/>
</dbReference>
<sequence>MDVTKIEGSVEMDAMTVNTILGCVETAKVCQNGSGLRLTIPNVIMIFHAKLCQDNLFETIDVVTDDYHVVNVHMDKALPTGDSTPGGSLRPGGGQRYTDSLRLPFRNAFLESIWWMAYHRDKPTIRAALRLLDCPDLEVFHCLKLGVDSLMRSISDAERAQARFARRLVCKMLLSSMFEQISLGAMLEVRSMSYPGLGFGGGGTEEGRCSSTSSGMGIRELTSNSELSGLSSSSADRQSSTSQDDERESRFSMIDEDVSGQYFEILTPLLIYLEEASDYTAHSRISYYLLIEPKPFIVSCFHFRDTILQFTYLKIHFPTLCAMKKLVKLLLLVMFLLNLLHFIMNLFINFSIHRRLRIISNPPSCLSVVFALVLFLVLPGMISILITFYLMYSSLDKLYLSFAEMLNCFLALPAPISSPALNKGLHKNFTSTEKPTKTHRPIQISWILIIFKWVCLLFRNIINPITKFKNGQNGYQLCQWGCSSGIPRYQCFGFHPNLNFKIQIKEKGLQEVFHFVKLMPEKILDVVVLMLTRSMLFFQTAINSIFYIYPFLSKISLSLLRLVTIPLILIHSADSGDNSVLPIQEEENSTNNRKKFRMGCAIGLWSFLKSVHVFILFLVSLLFVLHHDFPSLRLNNMWPLFLNFQPFLVFTGTFCAMSGRQDCLIFMKYCQALLNLKREGNHNGFFLMRQAVNISKVVSVYTYLEKESYMFLTSYKNWNSFKRSLKTCKATIRLCQQLHLKCGSDEIIILLCHSSNDTYIVQYLKSTLEDCYIKLQGSILSLNIFWAPGGPQRPLVEGVQKYRSFMSRWTPLRINVIFSHEHHPSVGGGDYGQRRKKWFSSSFSWLYTFLITTLPEYACGMFLHLEYLFPFPPLLEVMGVLNLYYLLNNSIFKLLSSEIIFEIINTIIKDVNMVLFILSQIEMIFALILGQVKNFNSLGNIRYGDITSVVETKFGLHI</sequence>
<proteinExistence type="predicted"/>
<reference evidence="3 4" key="1">
    <citation type="submission" date="2015-08" db="EMBL/GenBank/DDBJ databases">
        <title>Next Generation Sequencing and Analysis of the Genome of Puccinia sorghi L Schw, the Causal Agent of Maize Common Rust.</title>
        <authorList>
            <person name="Rochi L."/>
            <person name="Burguener G."/>
            <person name="Darino M."/>
            <person name="Turjanski A."/>
            <person name="Kreff E."/>
            <person name="Dieguez M.J."/>
            <person name="Sacco F."/>
        </authorList>
    </citation>
    <scope>NUCLEOTIDE SEQUENCE [LARGE SCALE GENOMIC DNA]</scope>
    <source>
        <strain evidence="3 4">RO10H11247</strain>
    </source>
</reference>
<keyword evidence="4" id="KW-1185">Reference proteome</keyword>
<keyword evidence="2" id="KW-0472">Membrane</keyword>
<feature type="transmembrane region" description="Helical" evidence="2">
    <location>
        <begin position="442"/>
        <end position="462"/>
    </location>
</feature>
<keyword evidence="2" id="KW-1133">Transmembrane helix</keyword>
<name>A0A0L6UJM2_9BASI</name>
<feature type="transmembrane region" description="Helical" evidence="2">
    <location>
        <begin position="364"/>
        <end position="392"/>
    </location>
</feature>
<evidence type="ECO:0000313" key="3">
    <source>
        <dbReference type="EMBL" id="KNZ48713.1"/>
    </source>
</evidence>
<keyword evidence="2" id="KW-0812">Transmembrane</keyword>
<organism evidence="3 4">
    <name type="scientific">Puccinia sorghi</name>
    <dbReference type="NCBI Taxonomy" id="27349"/>
    <lineage>
        <taxon>Eukaryota</taxon>
        <taxon>Fungi</taxon>
        <taxon>Dikarya</taxon>
        <taxon>Basidiomycota</taxon>
        <taxon>Pucciniomycotina</taxon>
        <taxon>Pucciniomycetes</taxon>
        <taxon>Pucciniales</taxon>
        <taxon>Pucciniaceae</taxon>
        <taxon>Puccinia</taxon>
    </lineage>
</organism>
<feature type="transmembrane region" description="Helical" evidence="2">
    <location>
        <begin position="602"/>
        <end position="625"/>
    </location>
</feature>
<dbReference type="AlphaFoldDB" id="A0A0L6UJM2"/>
<feature type="transmembrane region" description="Helical" evidence="2">
    <location>
        <begin position="843"/>
        <end position="863"/>
    </location>
</feature>